<organism evidence="3 4">
    <name type="scientific">Candidatus Magasanikbacteria bacterium CG11_big_fil_rev_8_21_14_0_20_39_34</name>
    <dbReference type="NCBI Taxonomy" id="1974653"/>
    <lineage>
        <taxon>Bacteria</taxon>
        <taxon>Candidatus Magasanikiibacteriota</taxon>
    </lineage>
</organism>
<feature type="chain" id="PRO_5013648263" evidence="2">
    <location>
        <begin position="25"/>
        <end position="128"/>
    </location>
</feature>
<dbReference type="Proteomes" id="UP000229600">
    <property type="component" value="Unassembled WGS sequence"/>
</dbReference>
<feature type="signal peptide" evidence="2">
    <location>
        <begin position="1"/>
        <end position="24"/>
    </location>
</feature>
<dbReference type="AlphaFoldDB" id="A0A2H0N6H5"/>
<keyword evidence="2" id="KW-0732">Signal</keyword>
<evidence type="ECO:0000256" key="2">
    <source>
        <dbReference type="SAM" id="SignalP"/>
    </source>
</evidence>
<keyword evidence="1" id="KW-0812">Transmembrane</keyword>
<keyword evidence="1" id="KW-1133">Transmembrane helix</keyword>
<proteinExistence type="predicted"/>
<dbReference type="Pfam" id="PF18895">
    <property type="entry name" value="T4SS_pilin"/>
    <property type="match status" value="1"/>
</dbReference>
<evidence type="ECO:0000256" key="1">
    <source>
        <dbReference type="SAM" id="Phobius"/>
    </source>
</evidence>
<feature type="transmembrane region" description="Helical" evidence="1">
    <location>
        <begin position="92"/>
        <end position="114"/>
    </location>
</feature>
<gene>
    <name evidence="3" type="ORF">COV59_04560</name>
</gene>
<keyword evidence="1" id="KW-0472">Membrane</keyword>
<accession>A0A2H0N6H5</accession>
<comment type="caution">
    <text evidence="3">The sequence shown here is derived from an EMBL/GenBank/DDBJ whole genome shotgun (WGS) entry which is preliminary data.</text>
</comment>
<sequence>MKKIKAVILSLFALSLLFSVPALAQNNGPYIGLDYGQATGLGKNDIRLTIARIINVLLGLLGTVAIVIILWAGFKWMTAGGNNEDIDQAKKILISSVIGLAIILSAYAISNFVLTQLYKSTTGFDYRE</sequence>
<feature type="transmembrane region" description="Helical" evidence="1">
    <location>
        <begin position="48"/>
        <end position="71"/>
    </location>
</feature>
<evidence type="ECO:0000313" key="4">
    <source>
        <dbReference type="Proteomes" id="UP000229600"/>
    </source>
</evidence>
<protein>
    <submittedName>
        <fullName evidence="3">Uncharacterized protein</fullName>
    </submittedName>
</protein>
<reference evidence="3 4" key="1">
    <citation type="submission" date="2017-09" db="EMBL/GenBank/DDBJ databases">
        <title>Depth-based differentiation of microbial function through sediment-hosted aquifers and enrichment of novel symbionts in the deep terrestrial subsurface.</title>
        <authorList>
            <person name="Probst A.J."/>
            <person name="Ladd B."/>
            <person name="Jarett J.K."/>
            <person name="Geller-Mcgrath D.E."/>
            <person name="Sieber C.M."/>
            <person name="Emerson J.B."/>
            <person name="Anantharaman K."/>
            <person name="Thomas B.C."/>
            <person name="Malmstrom R."/>
            <person name="Stieglmeier M."/>
            <person name="Klingl A."/>
            <person name="Woyke T."/>
            <person name="Ryan C.M."/>
            <person name="Banfield J.F."/>
        </authorList>
    </citation>
    <scope>NUCLEOTIDE SEQUENCE [LARGE SCALE GENOMIC DNA]</scope>
    <source>
        <strain evidence="3">CG11_big_fil_rev_8_21_14_0_20_39_34</strain>
    </source>
</reference>
<name>A0A2H0N6H5_9BACT</name>
<evidence type="ECO:0000313" key="3">
    <source>
        <dbReference type="EMBL" id="PIR03715.1"/>
    </source>
</evidence>
<dbReference type="InterPro" id="IPR043993">
    <property type="entry name" value="T4SS_pilin"/>
</dbReference>
<dbReference type="EMBL" id="PCWN01000009">
    <property type="protein sequence ID" value="PIR03715.1"/>
    <property type="molecule type" value="Genomic_DNA"/>
</dbReference>